<dbReference type="InterPro" id="IPR041588">
    <property type="entry name" value="Integrase_H2C2"/>
</dbReference>
<proteinExistence type="predicted"/>
<feature type="compositionally biased region" description="Polar residues" evidence="1">
    <location>
        <begin position="190"/>
        <end position="202"/>
    </location>
</feature>
<keyword evidence="4" id="KW-1185">Reference proteome</keyword>
<dbReference type="AlphaFoldDB" id="A0AAF0V931"/>
<evidence type="ECO:0000259" key="2">
    <source>
        <dbReference type="Pfam" id="PF17921"/>
    </source>
</evidence>
<dbReference type="Proteomes" id="UP001234989">
    <property type="component" value="Chromosome 12"/>
</dbReference>
<dbReference type="Gene3D" id="1.10.340.70">
    <property type="match status" value="1"/>
</dbReference>
<dbReference type="Pfam" id="PF17921">
    <property type="entry name" value="Integrase_H2C2"/>
    <property type="match status" value="1"/>
</dbReference>
<name>A0AAF0V931_SOLVR</name>
<dbReference type="PANTHER" id="PTHR47266">
    <property type="entry name" value="ENDONUCLEASE-RELATED"/>
    <property type="match status" value="1"/>
</dbReference>
<feature type="region of interest" description="Disordered" evidence="1">
    <location>
        <begin position="401"/>
        <end position="426"/>
    </location>
</feature>
<accession>A0AAF0V931</accession>
<organism evidence="3 4">
    <name type="scientific">Solanum verrucosum</name>
    <dbReference type="NCBI Taxonomy" id="315347"/>
    <lineage>
        <taxon>Eukaryota</taxon>
        <taxon>Viridiplantae</taxon>
        <taxon>Streptophyta</taxon>
        <taxon>Embryophyta</taxon>
        <taxon>Tracheophyta</taxon>
        <taxon>Spermatophyta</taxon>
        <taxon>Magnoliopsida</taxon>
        <taxon>eudicotyledons</taxon>
        <taxon>Gunneridae</taxon>
        <taxon>Pentapetalae</taxon>
        <taxon>asterids</taxon>
        <taxon>lamiids</taxon>
        <taxon>Solanales</taxon>
        <taxon>Solanaceae</taxon>
        <taxon>Solanoideae</taxon>
        <taxon>Solaneae</taxon>
        <taxon>Solanum</taxon>
    </lineage>
</organism>
<reference evidence="3" key="1">
    <citation type="submission" date="2023-08" db="EMBL/GenBank/DDBJ databases">
        <title>A de novo genome assembly of Solanum verrucosum Schlechtendal, a Mexican diploid species geographically isolated from the other diploid A-genome species in potato relatives.</title>
        <authorList>
            <person name="Hosaka K."/>
        </authorList>
    </citation>
    <scope>NUCLEOTIDE SEQUENCE</scope>
    <source>
        <tissue evidence="3">Young leaves</tissue>
    </source>
</reference>
<dbReference type="InterPro" id="IPR052160">
    <property type="entry name" value="Gypsy_RT_Integrase-like"/>
</dbReference>
<sequence length="426" mass="47202">MEALTSVQSMFPKQSHEMEAFTRTLSGVGNTGDHVIAHMDMTTQRAFARGNEGDNMDHEDPPQAPQVSIDPLPESVTNVESRMNFQVLAQAGTAKAKREVVVPVNPNVGTVAPRVRDFTRMNPPEIYGSKVEKDPQEFIDEVENVFTIMGMTVVKKHYSTTRSDRQGCSRFRQRFFEQGSSKAPRFNQERVPNSKPQGNGSRDCTKCGRKNAGECLVGFDGCGKNGHKMRGFPILAAKEREGKQATPSDSELKEVVLKKSIEAFSQGGDGVLRFQGRLCVLNVNELREQILTEAHSSQYSIHPGATKIYRDLREVYWWNGMKKDIVGFVAKCPNYQQLRVEHQKPGTTIREMGRGLHLVTTELRGLGGYWLALHGPSHGPCEGMAKGGYVVKTTARERSRGLMPVPGGVQVTTTARSTDRGPYHGP</sequence>
<feature type="region of interest" description="Disordered" evidence="1">
    <location>
        <begin position="179"/>
        <end position="204"/>
    </location>
</feature>
<evidence type="ECO:0000313" key="4">
    <source>
        <dbReference type="Proteomes" id="UP001234989"/>
    </source>
</evidence>
<feature type="compositionally biased region" description="Basic and acidic residues" evidence="1">
    <location>
        <begin position="417"/>
        <end position="426"/>
    </location>
</feature>
<dbReference type="EMBL" id="CP133623">
    <property type="protein sequence ID" value="WMV58916.1"/>
    <property type="molecule type" value="Genomic_DNA"/>
</dbReference>
<feature type="domain" description="Integrase zinc-binding" evidence="2">
    <location>
        <begin position="284"/>
        <end position="338"/>
    </location>
</feature>
<evidence type="ECO:0000313" key="3">
    <source>
        <dbReference type="EMBL" id="WMV58916.1"/>
    </source>
</evidence>
<evidence type="ECO:0000256" key="1">
    <source>
        <dbReference type="SAM" id="MobiDB-lite"/>
    </source>
</evidence>
<protein>
    <recommendedName>
        <fullName evidence="2">Integrase zinc-binding domain-containing protein</fullName>
    </recommendedName>
</protein>
<gene>
    <name evidence="3" type="ORF">MTR67_052301</name>
</gene>